<name>A0ABV3ZIG5_9BACT</name>
<reference evidence="4 5" key="1">
    <citation type="submission" date="2023-07" db="EMBL/GenBank/DDBJ databases">
        <authorList>
            <person name="Lian W.-H."/>
        </authorList>
    </citation>
    <scope>NUCLEOTIDE SEQUENCE [LARGE SCALE GENOMIC DNA]</scope>
    <source>
        <strain evidence="4 5">SYSU DXS3180</strain>
    </source>
</reference>
<gene>
    <name evidence="4" type="ORF">QTN47_17480</name>
</gene>
<proteinExistence type="predicted"/>
<dbReference type="Pfam" id="PF19408">
    <property type="entry name" value="PKD_6"/>
    <property type="match status" value="1"/>
</dbReference>
<dbReference type="InterPro" id="IPR028994">
    <property type="entry name" value="Integrin_alpha_N"/>
</dbReference>
<keyword evidence="1 2" id="KW-0732">Signal</keyword>
<dbReference type="Gene3D" id="2.130.10.130">
    <property type="entry name" value="Integrin alpha, N-terminal"/>
    <property type="match status" value="1"/>
</dbReference>
<dbReference type="InterPro" id="IPR014756">
    <property type="entry name" value="Ig_E-set"/>
</dbReference>
<evidence type="ECO:0000313" key="4">
    <source>
        <dbReference type="EMBL" id="MEX6689305.1"/>
    </source>
</evidence>
<keyword evidence="5" id="KW-1185">Reference proteome</keyword>
<feature type="domain" description="IPT/TIG" evidence="3">
    <location>
        <begin position="506"/>
        <end position="582"/>
    </location>
</feature>
<evidence type="ECO:0000259" key="3">
    <source>
        <dbReference type="SMART" id="SM00429"/>
    </source>
</evidence>
<dbReference type="Proteomes" id="UP001560573">
    <property type="component" value="Unassembled WGS sequence"/>
</dbReference>
<evidence type="ECO:0000256" key="2">
    <source>
        <dbReference type="SAM" id="SignalP"/>
    </source>
</evidence>
<feature type="domain" description="IPT/TIG" evidence="3">
    <location>
        <begin position="34"/>
        <end position="117"/>
    </location>
</feature>
<feature type="signal peptide" evidence="2">
    <location>
        <begin position="1"/>
        <end position="32"/>
    </location>
</feature>
<dbReference type="RefSeq" id="WP_369330712.1">
    <property type="nucleotide sequence ID" value="NZ_JAULBC010000006.1"/>
</dbReference>
<accession>A0ABV3ZIG5</accession>
<dbReference type="Pfam" id="PF13517">
    <property type="entry name" value="FG-GAP_3"/>
    <property type="match status" value="3"/>
</dbReference>
<comment type="caution">
    <text evidence="4">The sequence shown here is derived from an EMBL/GenBank/DDBJ whole genome shotgun (WGS) entry which is preliminary data.</text>
</comment>
<dbReference type="EMBL" id="JAULBC010000006">
    <property type="protein sequence ID" value="MEX6689305.1"/>
    <property type="molecule type" value="Genomic_DNA"/>
</dbReference>
<dbReference type="SUPFAM" id="SSF69318">
    <property type="entry name" value="Integrin alpha N-terminal domain"/>
    <property type="match status" value="1"/>
</dbReference>
<dbReference type="Gene3D" id="2.60.40.10">
    <property type="entry name" value="Immunoglobulins"/>
    <property type="match status" value="3"/>
</dbReference>
<dbReference type="InterPro" id="IPR013783">
    <property type="entry name" value="Ig-like_fold"/>
</dbReference>
<dbReference type="InterPro" id="IPR002909">
    <property type="entry name" value="IPT_dom"/>
</dbReference>
<sequence length="935" mass="100889">MKKTSTQLWCKLQPSKLLACISLLFFTHSASTQQPVITSFTPLQGAKGTTVTIQGQYFASTTQGNTVYFGAARAIVSRASATSLTVTVPTGASYGPISVTANSRTGRSKDNFIFTFTDNGDLSQGAFGTAAPIVPNSGTAFKDLDGDGRLDMLVISSSRQFNGVYYDFSTLSFYRNMGSAGYVNFKLSGTFKLPQSPAFYLGENALTDLDGDGRPDLVLSARYDSIIKVYKNISTSGKIQFEPPVDFKVNERLNYTSYVHDIDGDGLADFIGVDIADWKIFRNTSANGKISFSTTTSASFFLRGANSHIEFGDIDADGKIDALGANGNQYVDIVKNNSTPGNFIFEYHSLYIGTNTSWDVAVGDVNGDLKPDLAVTDVHNNTVSVLQNNGTAGTIIFSPAITFPTGSFPLQVLLNDLNGDGKADIQTFGQYSEDNTTIALLKNTGMNGNIAFDPAILYNDGNFNYINCVNDIDNDAKPDIVVGYHTYSTRYETYILKNQVKTSSQTPVITHVTPTGGIRDTITINGNYLSGVSSITLGDSAVQMFSILSDSKIKAVVGGGATGVVKVTSAAGTAVYNKFTYSTATSISIKSTLPSSGCKEETTLFKTIIRNQPSGAYYDWFKNGVRVGNRNAEYRTTRLLEGDSVWAVLTTNTLKMKSNVITAHIDEVLKPTIKISTTKTDVCKNTPVTFKATITNGDSSASYQWIKNNAYVGTNSDTYTNNTPATGDSVACILNLARNCAIVPITSNYIKITVTREAPAQPSPIDGPSVVNSNEAGLMFSVINDYNVSSYQWLVPSGTTITSGKNTNAITITWNDMPGKISVKASNACGSQVVAKSVQLAPQQAPSIAEITDFSVYPNPAKEKINISINSLNDGKFIMELRTQSGQVLQSQKMQTIKSRLFASFEVASYAPGMYYVIAIDEKKQSFSRRILISR</sequence>
<dbReference type="SMART" id="SM00429">
    <property type="entry name" value="IPT"/>
    <property type="match status" value="2"/>
</dbReference>
<feature type="chain" id="PRO_5046908480" evidence="2">
    <location>
        <begin position="33"/>
        <end position="935"/>
    </location>
</feature>
<evidence type="ECO:0000313" key="5">
    <source>
        <dbReference type="Proteomes" id="UP001560573"/>
    </source>
</evidence>
<dbReference type="InterPro" id="IPR045829">
    <property type="entry name" value="PKD_6"/>
</dbReference>
<dbReference type="SUPFAM" id="SSF81296">
    <property type="entry name" value="E set domains"/>
    <property type="match status" value="2"/>
</dbReference>
<dbReference type="NCBIfam" id="TIGR04183">
    <property type="entry name" value="Por_Secre_tail"/>
    <property type="match status" value="1"/>
</dbReference>
<dbReference type="Pfam" id="PF18962">
    <property type="entry name" value="Por_Secre_tail"/>
    <property type="match status" value="1"/>
</dbReference>
<dbReference type="PANTHER" id="PTHR46580:SF4">
    <property type="entry name" value="ATP_GTP-BINDING PROTEIN"/>
    <property type="match status" value="1"/>
</dbReference>
<dbReference type="InterPro" id="IPR013517">
    <property type="entry name" value="FG-GAP"/>
</dbReference>
<dbReference type="InterPro" id="IPR026444">
    <property type="entry name" value="Secre_tail"/>
</dbReference>
<evidence type="ECO:0000256" key="1">
    <source>
        <dbReference type="ARBA" id="ARBA00022729"/>
    </source>
</evidence>
<dbReference type="Pfam" id="PF01833">
    <property type="entry name" value="TIG"/>
    <property type="match status" value="2"/>
</dbReference>
<dbReference type="PANTHER" id="PTHR46580">
    <property type="entry name" value="SENSOR KINASE-RELATED"/>
    <property type="match status" value="1"/>
</dbReference>
<organism evidence="4 5">
    <name type="scientific">Danxiaibacter flavus</name>
    <dbReference type="NCBI Taxonomy" id="3049108"/>
    <lineage>
        <taxon>Bacteria</taxon>
        <taxon>Pseudomonadati</taxon>
        <taxon>Bacteroidota</taxon>
        <taxon>Chitinophagia</taxon>
        <taxon>Chitinophagales</taxon>
        <taxon>Chitinophagaceae</taxon>
        <taxon>Danxiaibacter</taxon>
    </lineage>
</organism>
<protein>
    <submittedName>
        <fullName evidence="4">FG-GAP-like repeat-containing protein</fullName>
    </submittedName>
</protein>